<accession>A0A0V1AVR5</accession>
<evidence type="ECO:0000313" key="1">
    <source>
        <dbReference type="EMBL" id="KRY28797.1"/>
    </source>
</evidence>
<name>A0A0V1AVR5_TRIBR</name>
<proteinExistence type="predicted"/>
<protein>
    <submittedName>
        <fullName evidence="1">Uncharacterized protein</fullName>
    </submittedName>
</protein>
<evidence type="ECO:0000313" key="2">
    <source>
        <dbReference type="Proteomes" id="UP000054653"/>
    </source>
</evidence>
<gene>
    <name evidence="1" type="ORF">T03_13454</name>
</gene>
<dbReference type="Proteomes" id="UP000054653">
    <property type="component" value="Unassembled WGS sequence"/>
</dbReference>
<dbReference type="AlphaFoldDB" id="A0A0V1AVR5"/>
<reference evidence="1 2" key="1">
    <citation type="submission" date="2015-01" db="EMBL/GenBank/DDBJ databases">
        <title>Evolution of Trichinella species and genotypes.</title>
        <authorList>
            <person name="Korhonen P.K."/>
            <person name="Edoardo P."/>
            <person name="Giuseppe L.R."/>
            <person name="Gasser R.B."/>
        </authorList>
    </citation>
    <scope>NUCLEOTIDE SEQUENCE [LARGE SCALE GENOMIC DNA]</scope>
    <source>
        <strain evidence="1">ISS120</strain>
    </source>
</reference>
<organism evidence="1 2">
    <name type="scientific">Trichinella britovi</name>
    <name type="common">Parasitic roundworm</name>
    <dbReference type="NCBI Taxonomy" id="45882"/>
    <lineage>
        <taxon>Eukaryota</taxon>
        <taxon>Metazoa</taxon>
        <taxon>Ecdysozoa</taxon>
        <taxon>Nematoda</taxon>
        <taxon>Enoplea</taxon>
        <taxon>Dorylaimia</taxon>
        <taxon>Trichinellida</taxon>
        <taxon>Trichinellidae</taxon>
        <taxon>Trichinella</taxon>
    </lineage>
</organism>
<comment type="caution">
    <text evidence="1">The sequence shown here is derived from an EMBL/GenBank/DDBJ whole genome shotgun (WGS) entry which is preliminary data.</text>
</comment>
<sequence length="47" mass="5691">MGMVSSPRCTFLHFDDNSTELLNREDYTYDRYFKIQSVLNMLLKRLK</sequence>
<keyword evidence="2" id="KW-1185">Reference proteome</keyword>
<dbReference type="EMBL" id="JYDI01001538">
    <property type="protein sequence ID" value="KRY28797.1"/>
    <property type="molecule type" value="Genomic_DNA"/>
</dbReference>